<dbReference type="AlphaFoldDB" id="A0A9P9D155"/>
<comment type="caution">
    <text evidence="1">The sequence shown here is derived from an EMBL/GenBank/DDBJ whole genome shotgun (WGS) entry which is preliminary data.</text>
</comment>
<evidence type="ECO:0000313" key="2">
    <source>
        <dbReference type="Proteomes" id="UP000717696"/>
    </source>
</evidence>
<gene>
    <name evidence="1" type="ORF">B0J13DRAFT_576954</name>
</gene>
<evidence type="ECO:0000313" key="1">
    <source>
        <dbReference type="EMBL" id="KAH7111510.1"/>
    </source>
</evidence>
<proteinExistence type="predicted"/>
<dbReference type="EMBL" id="JAGMUU010000056">
    <property type="protein sequence ID" value="KAH7111510.1"/>
    <property type="molecule type" value="Genomic_DNA"/>
</dbReference>
<sequence length="87" mass="9704">MWGRVGFGLWFLFDDPLCLQRDGLVMRSWNSVSFKKSMSYSSQKGTCSVPMSSLTDRRTSCGKNNGVKEVYSILVGVKVSWMAVVGL</sequence>
<keyword evidence="2" id="KW-1185">Reference proteome</keyword>
<dbReference type="Proteomes" id="UP000717696">
    <property type="component" value="Unassembled WGS sequence"/>
</dbReference>
<organism evidence="1 2">
    <name type="scientific">Dactylonectria estremocensis</name>
    <dbReference type="NCBI Taxonomy" id="1079267"/>
    <lineage>
        <taxon>Eukaryota</taxon>
        <taxon>Fungi</taxon>
        <taxon>Dikarya</taxon>
        <taxon>Ascomycota</taxon>
        <taxon>Pezizomycotina</taxon>
        <taxon>Sordariomycetes</taxon>
        <taxon>Hypocreomycetidae</taxon>
        <taxon>Hypocreales</taxon>
        <taxon>Nectriaceae</taxon>
        <taxon>Dactylonectria</taxon>
    </lineage>
</organism>
<protein>
    <submittedName>
        <fullName evidence="1">Uncharacterized protein</fullName>
    </submittedName>
</protein>
<name>A0A9P9D155_9HYPO</name>
<accession>A0A9P9D155</accession>
<reference evidence="1" key="1">
    <citation type="journal article" date="2021" name="Nat. Commun.">
        <title>Genetic determinants of endophytism in the Arabidopsis root mycobiome.</title>
        <authorList>
            <person name="Mesny F."/>
            <person name="Miyauchi S."/>
            <person name="Thiergart T."/>
            <person name="Pickel B."/>
            <person name="Atanasova L."/>
            <person name="Karlsson M."/>
            <person name="Huettel B."/>
            <person name="Barry K.W."/>
            <person name="Haridas S."/>
            <person name="Chen C."/>
            <person name="Bauer D."/>
            <person name="Andreopoulos W."/>
            <person name="Pangilinan J."/>
            <person name="LaButti K."/>
            <person name="Riley R."/>
            <person name="Lipzen A."/>
            <person name="Clum A."/>
            <person name="Drula E."/>
            <person name="Henrissat B."/>
            <person name="Kohler A."/>
            <person name="Grigoriev I.V."/>
            <person name="Martin F.M."/>
            <person name="Hacquard S."/>
        </authorList>
    </citation>
    <scope>NUCLEOTIDE SEQUENCE</scope>
    <source>
        <strain evidence="1">MPI-CAGE-AT-0021</strain>
    </source>
</reference>